<evidence type="ECO:0000313" key="2">
    <source>
        <dbReference type="EMBL" id="SFO16695.1"/>
    </source>
</evidence>
<name>A0A1I5EYX1_9FIRM</name>
<dbReference type="OrthoDB" id="1706761at2"/>
<feature type="transmembrane region" description="Helical" evidence="1">
    <location>
        <begin position="151"/>
        <end position="176"/>
    </location>
</feature>
<keyword evidence="1" id="KW-0472">Membrane</keyword>
<evidence type="ECO:0000313" key="3">
    <source>
        <dbReference type="Proteomes" id="UP000198806"/>
    </source>
</evidence>
<dbReference type="STRING" id="1527.SAMN04489757_11184"/>
<dbReference type="Proteomes" id="UP000198806">
    <property type="component" value="Unassembled WGS sequence"/>
</dbReference>
<protein>
    <submittedName>
        <fullName evidence="2">Stage III sporulation protein AE</fullName>
    </submittedName>
</protein>
<reference evidence="2 3" key="1">
    <citation type="submission" date="2016-10" db="EMBL/GenBank/DDBJ databases">
        <authorList>
            <person name="de Groot N.N."/>
        </authorList>
    </citation>
    <scope>NUCLEOTIDE SEQUENCE [LARGE SCALE GENOMIC DNA]</scope>
    <source>
        <strain evidence="2 3">DSM 1283</strain>
    </source>
</reference>
<feature type="transmembrane region" description="Helical" evidence="1">
    <location>
        <begin position="120"/>
        <end position="139"/>
    </location>
</feature>
<dbReference type="InterPro" id="IPR014194">
    <property type="entry name" value="Spore_III_AE"/>
</dbReference>
<dbReference type="Pfam" id="PF09546">
    <property type="entry name" value="Spore_III_AE"/>
    <property type="match status" value="1"/>
</dbReference>
<dbReference type="EMBL" id="FOWD01000011">
    <property type="protein sequence ID" value="SFO16695.1"/>
    <property type="molecule type" value="Genomic_DNA"/>
</dbReference>
<gene>
    <name evidence="2" type="ORF">SAMN04489757_11184</name>
</gene>
<feature type="transmembrane region" description="Helical" evidence="1">
    <location>
        <begin position="182"/>
        <end position="200"/>
    </location>
</feature>
<feature type="transmembrane region" description="Helical" evidence="1">
    <location>
        <begin position="299"/>
        <end position="322"/>
    </location>
</feature>
<feature type="transmembrane region" description="Helical" evidence="1">
    <location>
        <begin position="256"/>
        <end position="278"/>
    </location>
</feature>
<accession>A0A1I5EYX1</accession>
<evidence type="ECO:0000256" key="1">
    <source>
        <dbReference type="SAM" id="Phobius"/>
    </source>
</evidence>
<keyword evidence="1" id="KW-1133">Transmembrane helix</keyword>
<sequence length="404" mass="43431">MAKWDKRNSKRKIQVFLILIILFLLLTEKEVFAGEAAVKNEKNADSTETKDALGEINVTDNMDINYQEVQQVIDEILSGNEKINFEEYVSNLVSGKTKFSLNQISVDIKNGIVNELKGNIGTLTSLLSVAIIAAVFTNFSHAFQNSQVAETGFYVAYLLLFSVLTASFISAANLAAATISKVLNFMTVLVPTYFITVAFTSSASTSMVYYQATLFLITFVDALLIKVVIPSINIYLITSMANNLSKEDLLSKLSELMAVVIKWVLRTLLAVVLGFNAVQGLILPVADNLKKSVFMKAAGAIPGVGDILGGVTESILGAGILLKNSVGIVGVIIIIIVCAVPIFKLAATTLIYKISCASVQPISDKRMLNCINSSAEASALLLETVFVGAVLFLLTIAMVAASTT</sequence>
<feature type="transmembrane region" description="Helical" evidence="1">
    <location>
        <begin position="328"/>
        <end position="354"/>
    </location>
</feature>
<keyword evidence="1" id="KW-0812">Transmembrane</keyword>
<proteinExistence type="predicted"/>
<dbReference type="RefSeq" id="WP_091686011.1">
    <property type="nucleotide sequence ID" value="NZ_BAABFM010000085.1"/>
</dbReference>
<keyword evidence="3" id="KW-1185">Reference proteome</keyword>
<organism evidence="2 3">
    <name type="scientific">Anaerocolumna aminovalerica</name>
    <dbReference type="NCBI Taxonomy" id="1527"/>
    <lineage>
        <taxon>Bacteria</taxon>
        <taxon>Bacillati</taxon>
        <taxon>Bacillota</taxon>
        <taxon>Clostridia</taxon>
        <taxon>Lachnospirales</taxon>
        <taxon>Lachnospiraceae</taxon>
        <taxon>Anaerocolumna</taxon>
    </lineage>
</organism>
<dbReference type="PRINTS" id="PR00173">
    <property type="entry name" value="EDTRNSPORT"/>
</dbReference>
<feature type="transmembrane region" description="Helical" evidence="1">
    <location>
        <begin position="375"/>
        <end position="401"/>
    </location>
</feature>
<feature type="transmembrane region" description="Helical" evidence="1">
    <location>
        <begin position="212"/>
        <end position="236"/>
    </location>
</feature>
<dbReference type="AlphaFoldDB" id="A0A1I5EYX1"/>